<feature type="domain" description="O-methyltransferase dimerisation" evidence="6">
    <location>
        <begin position="83"/>
        <end position="158"/>
    </location>
</feature>
<dbReference type="GO" id="GO:0032259">
    <property type="term" value="P:methylation"/>
    <property type="evidence" value="ECO:0007669"/>
    <property type="project" value="UniProtKB-KW"/>
</dbReference>
<dbReference type="PANTHER" id="PTHR43712:SF2">
    <property type="entry name" value="O-METHYLTRANSFERASE CICE"/>
    <property type="match status" value="1"/>
</dbReference>
<sequence>MESFSTLRLLLNILTDAVTTIEGVYADAGQPLPSLDEPFVHDHPSEALKRDPRVSDAAKNIMAAASQMTALVCDPVTMVINRAFAFHISSCLRAASEINVVEILREAGSKGTHVKQIAAPSRTNPGLVARILRLLATHHIFREVSPDVFCNNRLSSTLDKEKSTKELFDNRQERLTGTSGVAALAESAAENSFKGSAFLADTLLQPDDLRLPFNLAFRTDEALFKFLQRPENSYSRRRFAVGMKGTAASDPPDLILQGFEWGKLPSGAVVVDVGGGVGHASLVLALAHPRLRIINQDLAPAIELSKVHWKQNFPTHFDQGLVGFQVHDFFTPQPVKDAAIFLLRYIIHDWTDAQAVTILKHLRESATATTQLVLLEKIIPVASTEAHCHVIPGAQHQHAPPPLLPNWGEASAEIYFYDMTMHNMLGGVERTVGGFVEILVQSGWKLVQIHHCPTSPLSQIVAIPV</sequence>
<feature type="chain" id="PRO_5034347478" description="O-methyltransferase domain-containing protein" evidence="4">
    <location>
        <begin position="27"/>
        <end position="465"/>
    </location>
</feature>
<protein>
    <recommendedName>
        <fullName evidence="9">O-methyltransferase domain-containing protein</fullName>
    </recommendedName>
</protein>
<evidence type="ECO:0000313" key="7">
    <source>
        <dbReference type="EMBL" id="KAF7358292.1"/>
    </source>
</evidence>
<name>A0A8H6YFN3_9AGAR</name>
<keyword evidence="1" id="KW-0489">Methyltransferase</keyword>
<dbReference type="Proteomes" id="UP000620124">
    <property type="component" value="Unassembled WGS sequence"/>
</dbReference>
<organism evidence="7 8">
    <name type="scientific">Mycena venus</name>
    <dbReference type="NCBI Taxonomy" id="2733690"/>
    <lineage>
        <taxon>Eukaryota</taxon>
        <taxon>Fungi</taxon>
        <taxon>Dikarya</taxon>
        <taxon>Basidiomycota</taxon>
        <taxon>Agaricomycotina</taxon>
        <taxon>Agaricomycetes</taxon>
        <taxon>Agaricomycetidae</taxon>
        <taxon>Agaricales</taxon>
        <taxon>Marasmiineae</taxon>
        <taxon>Mycenaceae</taxon>
        <taxon>Mycena</taxon>
    </lineage>
</organism>
<dbReference type="InterPro" id="IPR036388">
    <property type="entry name" value="WH-like_DNA-bd_sf"/>
</dbReference>
<keyword evidence="3" id="KW-0949">S-adenosyl-L-methionine</keyword>
<keyword evidence="2" id="KW-0808">Transferase</keyword>
<evidence type="ECO:0008006" key="9">
    <source>
        <dbReference type="Google" id="ProtNLM"/>
    </source>
</evidence>
<reference evidence="7" key="1">
    <citation type="submission" date="2020-05" db="EMBL/GenBank/DDBJ databases">
        <title>Mycena genomes resolve the evolution of fungal bioluminescence.</title>
        <authorList>
            <person name="Tsai I.J."/>
        </authorList>
    </citation>
    <scope>NUCLEOTIDE SEQUENCE</scope>
    <source>
        <strain evidence="7">CCC161011</strain>
    </source>
</reference>
<dbReference type="SUPFAM" id="SSF46785">
    <property type="entry name" value="Winged helix' DNA-binding domain"/>
    <property type="match status" value="1"/>
</dbReference>
<dbReference type="AlphaFoldDB" id="A0A8H6YFN3"/>
<dbReference type="InterPro" id="IPR001077">
    <property type="entry name" value="COMT_C"/>
</dbReference>
<evidence type="ECO:0000313" key="8">
    <source>
        <dbReference type="Proteomes" id="UP000620124"/>
    </source>
</evidence>
<dbReference type="Pfam" id="PF08100">
    <property type="entry name" value="Dimerisation"/>
    <property type="match status" value="1"/>
</dbReference>
<feature type="signal peptide" evidence="4">
    <location>
        <begin position="1"/>
        <end position="26"/>
    </location>
</feature>
<dbReference type="InterPro" id="IPR012967">
    <property type="entry name" value="COMT_dimerisation"/>
</dbReference>
<proteinExistence type="predicted"/>
<keyword evidence="4" id="KW-0732">Signal</keyword>
<dbReference type="PROSITE" id="PS51683">
    <property type="entry name" value="SAM_OMT_II"/>
    <property type="match status" value="1"/>
</dbReference>
<evidence type="ECO:0000259" key="6">
    <source>
        <dbReference type="Pfam" id="PF08100"/>
    </source>
</evidence>
<dbReference type="GO" id="GO:0046983">
    <property type="term" value="F:protein dimerization activity"/>
    <property type="evidence" value="ECO:0007669"/>
    <property type="project" value="InterPro"/>
</dbReference>
<dbReference type="SUPFAM" id="SSF53335">
    <property type="entry name" value="S-adenosyl-L-methionine-dependent methyltransferases"/>
    <property type="match status" value="1"/>
</dbReference>
<dbReference type="InterPro" id="IPR016461">
    <property type="entry name" value="COMT-like"/>
</dbReference>
<dbReference type="InterPro" id="IPR036390">
    <property type="entry name" value="WH_DNA-bd_sf"/>
</dbReference>
<evidence type="ECO:0000256" key="1">
    <source>
        <dbReference type="ARBA" id="ARBA00022603"/>
    </source>
</evidence>
<dbReference type="Gene3D" id="1.10.10.10">
    <property type="entry name" value="Winged helix-like DNA-binding domain superfamily/Winged helix DNA-binding domain"/>
    <property type="match status" value="1"/>
</dbReference>
<evidence type="ECO:0000256" key="3">
    <source>
        <dbReference type="ARBA" id="ARBA00022691"/>
    </source>
</evidence>
<dbReference type="GO" id="GO:0008171">
    <property type="term" value="F:O-methyltransferase activity"/>
    <property type="evidence" value="ECO:0007669"/>
    <property type="project" value="InterPro"/>
</dbReference>
<dbReference type="Gene3D" id="3.40.50.150">
    <property type="entry name" value="Vaccinia Virus protein VP39"/>
    <property type="match status" value="1"/>
</dbReference>
<dbReference type="OrthoDB" id="2410195at2759"/>
<gene>
    <name evidence="7" type="ORF">MVEN_00878500</name>
</gene>
<dbReference type="Pfam" id="PF00891">
    <property type="entry name" value="Methyltransf_2"/>
    <property type="match status" value="1"/>
</dbReference>
<dbReference type="PANTHER" id="PTHR43712">
    <property type="entry name" value="PUTATIVE (AFU_ORTHOLOGUE AFUA_4G14580)-RELATED"/>
    <property type="match status" value="1"/>
</dbReference>
<dbReference type="InterPro" id="IPR029063">
    <property type="entry name" value="SAM-dependent_MTases_sf"/>
</dbReference>
<feature type="domain" description="O-methyltransferase C-terminal" evidence="5">
    <location>
        <begin position="264"/>
        <end position="384"/>
    </location>
</feature>
<keyword evidence="8" id="KW-1185">Reference proteome</keyword>
<comment type="caution">
    <text evidence="7">The sequence shown here is derived from an EMBL/GenBank/DDBJ whole genome shotgun (WGS) entry which is preliminary data.</text>
</comment>
<evidence type="ECO:0000256" key="2">
    <source>
        <dbReference type="ARBA" id="ARBA00022679"/>
    </source>
</evidence>
<evidence type="ECO:0000259" key="5">
    <source>
        <dbReference type="Pfam" id="PF00891"/>
    </source>
</evidence>
<evidence type="ECO:0000256" key="4">
    <source>
        <dbReference type="SAM" id="SignalP"/>
    </source>
</evidence>
<dbReference type="EMBL" id="JACAZI010000006">
    <property type="protein sequence ID" value="KAF7358292.1"/>
    <property type="molecule type" value="Genomic_DNA"/>
</dbReference>
<accession>A0A8H6YFN3</accession>